<dbReference type="GO" id="GO:0016491">
    <property type="term" value="F:oxidoreductase activity"/>
    <property type="evidence" value="ECO:0007669"/>
    <property type="project" value="UniProtKB-KW"/>
</dbReference>
<dbReference type="EMBL" id="UINC01057870">
    <property type="protein sequence ID" value="SVB79507.1"/>
    <property type="molecule type" value="Genomic_DNA"/>
</dbReference>
<evidence type="ECO:0000256" key="1">
    <source>
        <dbReference type="ARBA" id="ARBA00006484"/>
    </source>
</evidence>
<dbReference type="PRINTS" id="PR00081">
    <property type="entry name" value="GDHRDH"/>
</dbReference>
<dbReference type="CDD" id="cd05233">
    <property type="entry name" value="SDR_c"/>
    <property type="match status" value="1"/>
</dbReference>
<sequence length="267" mass="29991">MVQNNNNRTVLITGASAGIGRAFAEIWAEAGFNLFLTARREDRLQEIAHQLQSEQDVQVNILPMDLADPEAPKKIHQHCLDNNIHIDALINNAGYGMSGEFEQMNWDSHQDFLQVMVNAVVQLTYLFLPGMIKKKYGRIINLASMAPFMPSPSMAGLYSPVKIFQIKFSESIQIQYFDKGIFCSAVCPGLTRSEFHEAAGMHEVVNNSPNWLWMDSRTVAQQGFDAVMKGKTLIINGTLNKAFVILAKFIPDKVTRSVAKYLSKRSY</sequence>
<organism evidence="3">
    <name type="scientific">marine metagenome</name>
    <dbReference type="NCBI Taxonomy" id="408172"/>
    <lineage>
        <taxon>unclassified sequences</taxon>
        <taxon>metagenomes</taxon>
        <taxon>ecological metagenomes</taxon>
    </lineage>
</organism>
<dbReference type="Pfam" id="PF00106">
    <property type="entry name" value="adh_short"/>
    <property type="match status" value="1"/>
</dbReference>
<dbReference type="PANTHER" id="PTHR44196">
    <property type="entry name" value="DEHYDROGENASE/REDUCTASE SDR FAMILY MEMBER 7B"/>
    <property type="match status" value="1"/>
</dbReference>
<gene>
    <name evidence="3" type="ORF">METZ01_LOCUS232361</name>
</gene>
<dbReference type="InterPro" id="IPR036291">
    <property type="entry name" value="NAD(P)-bd_dom_sf"/>
</dbReference>
<dbReference type="PIRSF" id="PIRSF000126">
    <property type="entry name" value="11-beta-HSD1"/>
    <property type="match status" value="1"/>
</dbReference>
<reference evidence="3" key="1">
    <citation type="submission" date="2018-05" db="EMBL/GenBank/DDBJ databases">
        <authorList>
            <person name="Lanie J.A."/>
            <person name="Ng W.-L."/>
            <person name="Kazmierczak K.M."/>
            <person name="Andrzejewski T.M."/>
            <person name="Davidsen T.M."/>
            <person name="Wayne K.J."/>
            <person name="Tettelin H."/>
            <person name="Glass J.I."/>
            <person name="Rusch D."/>
            <person name="Podicherti R."/>
            <person name="Tsui H.-C.T."/>
            <person name="Winkler M.E."/>
        </authorList>
    </citation>
    <scope>NUCLEOTIDE SEQUENCE</scope>
</reference>
<dbReference type="GO" id="GO:0016020">
    <property type="term" value="C:membrane"/>
    <property type="evidence" value="ECO:0007669"/>
    <property type="project" value="TreeGrafter"/>
</dbReference>
<dbReference type="PANTHER" id="PTHR44196:SF2">
    <property type="entry name" value="SHORT-CHAIN DEHYDROGENASE-RELATED"/>
    <property type="match status" value="1"/>
</dbReference>
<accession>A0A382GXU1</accession>
<evidence type="ECO:0000313" key="3">
    <source>
        <dbReference type="EMBL" id="SVB79507.1"/>
    </source>
</evidence>
<comment type="similarity">
    <text evidence="1">Belongs to the short-chain dehydrogenases/reductases (SDR) family.</text>
</comment>
<protein>
    <recommendedName>
        <fullName evidence="4">Dehydrogenase</fullName>
    </recommendedName>
</protein>
<dbReference type="AlphaFoldDB" id="A0A382GXU1"/>
<dbReference type="SUPFAM" id="SSF51735">
    <property type="entry name" value="NAD(P)-binding Rossmann-fold domains"/>
    <property type="match status" value="1"/>
</dbReference>
<evidence type="ECO:0008006" key="4">
    <source>
        <dbReference type="Google" id="ProtNLM"/>
    </source>
</evidence>
<proteinExistence type="inferred from homology"/>
<dbReference type="InterPro" id="IPR002347">
    <property type="entry name" value="SDR_fam"/>
</dbReference>
<name>A0A382GXU1_9ZZZZ</name>
<evidence type="ECO:0000256" key="2">
    <source>
        <dbReference type="ARBA" id="ARBA00023002"/>
    </source>
</evidence>
<dbReference type="Gene3D" id="3.40.50.720">
    <property type="entry name" value="NAD(P)-binding Rossmann-like Domain"/>
    <property type="match status" value="1"/>
</dbReference>
<keyword evidence="2" id="KW-0560">Oxidoreductase</keyword>